<keyword evidence="5" id="KW-0456">Lyase</keyword>
<keyword evidence="3" id="KW-0659">Purine metabolism</keyword>
<sequence>MAVERIALEDFNQHFSSYTELSSVALGGRIVNVSDEFFAEAFHLLLVEPAPSMKGQFGPNGALFSGWETRRHNPTYDWCVIQLGTTGNLCGFDVDTANFNGNEAPEVSIYALHDPELKDPAHDDPRWTEVLPRSNLGPSSRHLFKIPATTSYNYVKIHMYPDGGIARFRAYGEVSPVHPSSDVAFDLAHVFAGGRVLAVSDQHFGVGSNLILPGRGKNMGDGWETKRSRTKGHNDWVIIQLGAPGRLEQVEIDTNHFLGNFPESCEIHAIRDVGDINWSFPSSIPDNSQWTVILPRTKLSAHKQHYFELENTEDKIFTHIKVTIHPDGGMKRVRVIGRKAEHVEEDRVTTDLLTTNKTRVSARSMSRASTRSSNITSITAEPLTAEAFQPFGRVIQAYNPSSSASSSLKVTPANGGTASKFHKLSLLSSSYPQTSGATTGISVYRCQPLEDVVDGVTVLRTLERHSCTSQAFIPMGAGGGEGIEDPASRYLVVVAHNGADDKPDMQTVKAFIATAAQGISYDAGIWHQPMTVLDKPLDLACVETQIGDGSKLDCEILDLESIYILKLE</sequence>
<dbReference type="SUPFAM" id="SSF51182">
    <property type="entry name" value="RmlC-like cupins"/>
    <property type="match status" value="1"/>
</dbReference>
<dbReference type="NCBIfam" id="TIGR02961">
    <property type="entry name" value="allantoicase"/>
    <property type="match status" value="1"/>
</dbReference>
<dbReference type="AlphaFoldDB" id="A0A409Y926"/>
<name>A0A409Y926_9AGAR</name>
<accession>A0A409Y926</accession>
<protein>
    <recommendedName>
        <fullName evidence="7">Allantoicase domain-containing protein</fullName>
    </recommendedName>
</protein>
<evidence type="ECO:0000256" key="6">
    <source>
        <dbReference type="ARBA" id="ARBA00047684"/>
    </source>
</evidence>
<dbReference type="InterPro" id="IPR008979">
    <property type="entry name" value="Galactose-bd-like_sf"/>
</dbReference>
<dbReference type="InterPro" id="IPR007247">
    <property type="entry name" value="Ureidogly_lyase"/>
</dbReference>
<evidence type="ECO:0000313" key="8">
    <source>
        <dbReference type="EMBL" id="PPQ99434.1"/>
    </source>
</evidence>
<comment type="catalytic activity">
    <reaction evidence="6">
        <text>(S)-ureidoglycolate = urea + glyoxylate</text>
        <dbReference type="Rhea" id="RHEA:11304"/>
        <dbReference type="ChEBI" id="CHEBI:16199"/>
        <dbReference type="ChEBI" id="CHEBI:36655"/>
        <dbReference type="ChEBI" id="CHEBI:57296"/>
        <dbReference type="EC" id="4.3.2.3"/>
    </reaction>
</comment>
<evidence type="ECO:0000256" key="4">
    <source>
        <dbReference type="ARBA" id="ARBA00022801"/>
    </source>
</evidence>
<dbReference type="OrthoDB" id="10266039at2759"/>
<feature type="domain" description="Allantoicase" evidence="7">
    <location>
        <begin position="27"/>
        <end position="174"/>
    </location>
</feature>
<dbReference type="InterPro" id="IPR047233">
    <property type="entry name" value="UAH_cupin"/>
</dbReference>
<evidence type="ECO:0000256" key="5">
    <source>
        <dbReference type="ARBA" id="ARBA00023239"/>
    </source>
</evidence>
<evidence type="ECO:0000259" key="7">
    <source>
        <dbReference type="Pfam" id="PF03561"/>
    </source>
</evidence>
<gene>
    <name evidence="8" type="ORF">CVT24_005241</name>
</gene>
<dbReference type="SUPFAM" id="SSF49785">
    <property type="entry name" value="Galactose-binding domain-like"/>
    <property type="match status" value="2"/>
</dbReference>
<reference evidence="8 9" key="1">
    <citation type="journal article" date="2018" name="Evol. Lett.">
        <title>Horizontal gene cluster transfer increased hallucinogenic mushroom diversity.</title>
        <authorList>
            <person name="Reynolds H.T."/>
            <person name="Vijayakumar V."/>
            <person name="Gluck-Thaler E."/>
            <person name="Korotkin H.B."/>
            <person name="Matheny P.B."/>
            <person name="Slot J.C."/>
        </authorList>
    </citation>
    <scope>NUCLEOTIDE SEQUENCE [LARGE SCALE GENOMIC DNA]</scope>
    <source>
        <strain evidence="8 9">2629</strain>
    </source>
</reference>
<dbReference type="GO" id="GO:0006144">
    <property type="term" value="P:purine nucleobase metabolic process"/>
    <property type="evidence" value="ECO:0007669"/>
    <property type="project" value="UniProtKB-KW"/>
</dbReference>
<dbReference type="Gene3D" id="2.60.120.260">
    <property type="entry name" value="Galactose-binding domain-like"/>
    <property type="match status" value="2"/>
</dbReference>
<dbReference type="HAMAP" id="MF_00813">
    <property type="entry name" value="Allantoicase"/>
    <property type="match status" value="1"/>
</dbReference>
<dbReference type="Gene3D" id="2.60.120.480">
    <property type="entry name" value="Ureidoglycolate hydrolase"/>
    <property type="match status" value="1"/>
</dbReference>
<dbReference type="CDD" id="cd20298">
    <property type="entry name" value="cupin_UAH"/>
    <property type="match status" value="1"/>
</dbReference>
<dbReference type="InterPro" id="IPR024060">
    <property type="entry name" value="Ureidoglycolate_lyase_dom_sf"/>
</dbReference>
<dbReference type="GO" id="GO:0050385">
    <property type="term" value="F:ureidoglycolate lyase activity"/>
    <property type="evidence" value="ECO:0007669"/>
    <property type="project" value="UniProtKB-EC"/>
</dbReference>
<dbReference type="PANTHER" id="PTHR12045">
    <property type="entry name" value="ALLANTOICASE"/>
    <property type="match status" value="1"/>
</dbReference>
<comment type="caution">
    <text evidence="8">The sequence shown here is derived from an EMBL/GenBank/DDBJ whole genome shotgun (WGS) entry which is preliminary data.</text>
</comment>
<dbReference type="Pfam" id="PF03561">
    <property type="entry name" value="Allantoicase"/>
    <property type="match status" value="2"/>
</dbReference>
<keyword evidence="9" id="KW-1185">Reference proteome</keyword>
<keyword evidence="4" id="KW-0378">Hydrolase</keyword>
<dbReference type="FunCoup" id="A0A409Y926">
    <property type="interactions" value="35"/>
</dbReference>
<dbReference type="GO" id="GO:0004037">
    <property type="term" value="F:allantoicase activity"/>
    <property type="evidence" value="ECO:0007669"/>
    <property type="project" value="InterPro"/>
</dbReference>
<organism evidence="8 9">
    <name type="scientific">Panaeolus cyanescens</name>
    <dbReference type="NCBI Taxonomy" id="181874"/>
    <lineage>
        <taxon>Eukaryota</taxon>
        <taxon>Fungi</taxon>
        <taxon>Dikarya</taxon>
        <taxon>Basidiomycota</taxon>
        <taxon>Agaricomycotina</taxon>
        <taxon>Agaricomycetes</taxon>
        <taxon>Agaricomycetidae</taxon>
        <taxon>Agaricales</taxon>
        <taxon>Agaricineae</taxon>
        <taxon>Galeropsidaceae</taxon>
        <taxon>Panaeolus</taxon>
    </lineage>
</organism>
<dbReference type="GO" id="GO:0000256">
    <property type="term" value="P:allantoin catabolic process"/>
    <property type="evidence" value="ECO:0007669"/>
    <property type="project" value="InterPro"/>
</dbReference>
<evidence type="ECO:0000256" key="2">
    <source>
        <dbReference type="ARBA" id="ARBA00011738"/>
    </source>
</evidence>
<dbReference type="STRING" id="181874.A0A409Y926"/>
<evidence type="ECO:0000256" key="3">
    <source>
        <dbReference type="ARBA" id="ARBA00022631"/>
    </source>
</evidence>
<dbReference type="GO" id="GO:0004848">
    <property type="term" value="F:ureidoglycolate hydrolase activity"/>
    <property type="evidence" value="ECO:0007669"/>
    <property type="project" value="InterPro"/>
</dbReference>
<evidence type="ECO:0000313" key="9">
    <source>
        <dbReference type="Proteomes" id="UP000284842"/>
    </source>
</evidence>
<dbReference type="InterPro" id="IPR015908">
    <property type="entry name" value="Allantoicase_dom"/>
</dbReference>
<evidence type="ECO:0000256" key="1">
    <source>
        <dbReference type="ARBA" id="ARBA00009242"/>
    </source>
</evidence>
<dbReference type="EMBL" id="NHTK01001357">
    <property type="protein sequence ID" value="PPQ99434.1"/>
    <property type="molecule type" value="Genomic_DNA"/>
</dbReference>
<dbReference type="Proteomes" id="UP000284842">
    <property type="component" value="Unassembled WGS sequence"/>
</dbReference>
<dbReference type="PANTHER" id="PTHR12045:SF3">
    <property type="entry name" value="INACTIVE ALLANTOICASE-RELATED"/>
    <property type="match status" value="1"/>
</dbReference>
<dbReference type="FunFam" id="2.60.120.260:FF:000059">
    <property type="entry name" value="Probable allantoicase"/>
    <property type="match status" value="1"/>
</dbReference>
<proteinExistence type="inferred from homology"/>
<comment type="subunit">
    <text evidence="2">Homodimer.</text>
</comment>
<dbReference type="Pfam" id="PF04115">
    <property type="entry name" value="Ureidogly_lyase"/>
    <property type="match status" value="1"/>
</dbReference>
<dbReference type="InterPro" id="IPR005164">
    <property type="entry name" value="Allantoicase"/>
</dbReference>
<dbReference type="InParanoid" id="A0A409Y926"/>
<feature type="domain" description="Allantoicase" evidence="7">
    <location>
        <begin position="193"/>
        <end position="339"/>
    </location>
</feature>
<dbReference type="InterPro" id="IPR011051">
    <property type="entry name" value="RmlC_Cupin_sf"/>
</dbReference>
<comment type="similarity">
    <text evidence="1">Belongs to the allantoicase family.</text>
</comment>